<evidence type="ECO:0000313" key="5">
    <source>
        <dbReference type="EMBL" id="MBC9934056.1"/>
    </source>
</evidence>
<gene>
    <name evidence="5" type="ORF">ICL07_26955</name>
</gene>
<dbReference type="EMBL" id="JACVFC010000004">
    <property type="protein sequence ID" value="MBC9934056.1"/>
    <property type="molecule type" value="Genomic_DNA"/>
</dbReference>
<dbReference type="SUPFAM" id="SSF63829">
    <property type="entry name" value="Calcium-dependent phosphotriesterase"/>
    <property type="match status" value="1"/>
</dbReference>
<dbReference type="InterPro" id="IPR011123">
    <property type="entry name" value="Y_Y_Y"/>
</dbReference>
<dbReference type="InterPro" id="IPR011047">
    <property type="entry name" value="Quinoprotein_ADH-like_sf"/>
</dbReference>
<reference evidence="5 6" key="1">
    <citation type="submission" date="2020-09" db="EMBL/GenBank/DDBJ databases">
        <title>Genome sequences of type strains of Chitinophaga qingshengii and Chitinophaga varians.</title>
        <authorList>
            <person name="Kittiwongwattana C."/>
        </authorList>
    </citation>
    <scope>NUCLEOTIDE SEQUENCE [LARGE SCALE GENOMIC DNA]</scope>
    <source>
        <strain evidence="5 6">JCM 30026</strain>
    </source>
</reference>
<evidence type="ECO:0000259" key="3">
    <source>
        <dbReference type="Pfam" id="PF06580"/>
    </source>
</evidence>
<dbReference type="InterPro" id="IPR036116">
    <property type="entry name" value="FN3_sf"/>
</dbReference>
<dbReference type="InterPro" id="IPR050640">
    <property type="entry name" value="Bact_2-comp_sensor_kinase"/>
</dbReference>
<dbReference type="SUPFAM" id="SSF50998">
    <property type="entry name" value="Quinoprotein alcohol dehydrogenase-like"/>
    <property type="match status" value="1"/>
</dbReference>
<dbReference type="Pfam" id="PF07494">
    <property type="entry name" value="Reg_prop"/>
    <property type="match status" value="2"/>
</dbReference>
<dbReference type="Gene3D" id="2.130.10.10">
    <property type="entry name" value="YVTN repeat-like/Quinoprotein amine dehydrogenase"/>
    <property type="match status" value="2"/>
</dbReference>
<dbReference type="Pfam" id="PF07495">
    <property type="entry name" value="Y_Y_Y"/>
    <property type="match status" value="1"/>
</dbReference>
<dbReference type="Proteomes" id="UP000659124">
    <property type="component" value="Unassembled WGS sequence"/>
</dbReference>
<organism evidence="5 6">
    <name type="scientific">Chitinophaga qingshengii</name>
    <dbReference type="NCBI Taxonomy" id="1569794"/>
    <lineage>
        <taxon>Bacteria</taxon>
        <taxon>Pseudomonadati</taxon>
        <taxon>Bacteroidota</taxon>
        <taxon>Chitinophagia</taxon>
        <taxon>Chitinophagales</taxon>
        <taxon>Chitinophagaceae</taxon>
        <taxon>Chitinophaga</taxon>
    </lineage>
</organism>
<accession>A0ABR7TU98</accession>
<sequence>MIAQLIRSITPRRYGTTRYLYSLLCCLLLGITASGQQENISYHFRHLDISTGLASNHVSAILQDRKGFIWIASTALQRYDGTNLVTMANFDRVPGSIYYDDICLCEDNRGRIWMGTPDNIRVYDPVTTLIKTLPVADRTALPEGLQCSNIIQDRSGVIWATTREGLMQFDEASFSFHKAAMIPEADRLQMEDAIMEDDAGNLWISGTKHLYILDRDRRQLYTPDNNPRHLPVFNIHNSFKKIYTDARHHIWLAGRGGILYYYDPVANKLEDYRLKTPQADNIFDVMTDGNQQLWIATEKGGIFRFNDSTHRFDFNITSNNDDERGFHYDYEANCMLSDREGHLWIGTDRGVNILSIHNTSFRMLDHRTVFANTDKRLPAAEVTGIYQGSNGDVYIGYWGKGFSRLSPQLQLMGNYYPGKDAASTIPEERGLVWSFTELKDGTILVGQENGNLSLFNPATGRFIRHLSSPALHEQTLLRMLVQSDTTVWIGLYKRGLASWNPRNDKFRYFHEITDSLKRPLSVLQIVAEGDSLLWLASSGGGLILFNPHTRKIVSQQNFDWHQHSYSNVTSLVRYNDSTLLAGTDHGLWICNTRKGTYTPIQTGGHLFDEWVLNIREDIPGKFWFITPYGFYRYTIADGSLETFTQNDDIIDNSRKVRRRITWLKDGRLLVGASDHFVVFEPDKLKVAPPPPDVTIVNMKALDSIVLIEAALQDHKAVELNHRRNIISVEFKSLSYHHEKIRYYYQLEGLDEDWVSAENMLVAKYTNLAPGSYTFRVRAVNSAGTFSRHISELKIFIRPAFWQTPWFRMLCLLAALGLVALYLRLRITSVKKEARERAAIQQQMAQLEMKALRAQMNPHFIFNALNSIQTFMMKSETEQALAYLARFARLIRNVLDNSQLNNIPVSKEVNMLTNYLELEKLRFTDAFEYEFIVDPELEADLVEIPTMILQPFVENAIWHGILHVPAKGKIRIMFARIGDRVLCTIEDNGIGRAKSAAIRKKDKQQHYSRGLQITRDRLQLYNSRFNMDASFDIEDLDDGSGNPTGTRVNIWFPYVEE</sequence>
<dbReference type="InterPro" id="IPR015943">
    <property type="entry name" value="WD40/YVTN_repeat-like_dom_sf"/>
</dbReference>
<protein>
    <submittedName>
        <fullName evidence="5">Histidine kinase</fullName>
    </submittedName>
</protein>
<keyword evidence="2" id="KW-0472">Membrane</keyword>
<proteinExistence type="predicted"/>
<feature type="domain" description="Two component regulator three Y" evidence="4">
    <location>
        <begin position="738"/>
        <end position="796"/>
    </location>
</feature>
<dbReference type="PANTHER" id="PTHR34220:SF7">
    <property type="entry name" value="SENSOR HISTIDINE KINASE YPDA"/>
    <property type="match status" value="1"/>
</dbReference>
<feature type="coiled-coil region" evidence="1">
    <location>
        <begin position="829"/>
        <end position="856"/>
    </location>
</feature>
<dbReference type="Gene3D" id="3.30.565.10">
    <property type="entry name" value="Histidine kinase-like ATPase, C-terminal domain"/>
    <property type="match status" value="1"/>
</dbReference>
<evidence type="ECO:0000256" key="2">
    <source>
        <dbReference type="SAM" id="Phobius"/>
    </source>
</evidence>
<comment type="caution">
    <text evidence="5">The sequence shown here is derived from an EMBL/GenBank/DDBJ whole genome shotgun (WGS) entry which is preliminary data.</text>
</comment>
<dbReference type="CDD" id="cd00063">
    <property type="entry name" value="FN3"/>
    <property type="match status" value="1"/>
</dbReference>
<keyword evidence="5" id="KW-0808">Transferase</keyword>
<keyword evidence="2" id="KW-1133">Transmembrane helix</keyword>
<dbReference type="Pfam" id="PF06580">
    <property type="entry name" value="His_kinase"/>
    <property type="match status" value="1"/>
</dbReference>
<keyword evidence="5" id="KW-0418">Kinase</keyword>
<dbReference type="InterPro" id="IPR036890">
    <property type="entry name" value="HATPase_C_sf"/>
</dbReference>
<feature type="transmembrane region" description="Helical" evidence="2">
    <location>
        <begin position="805"/>
        <end position="824"/>
    </location>
</feature>
<dbReference type="Gene3D" id="2.60.40.10">
    <property type="entry name" value="Immunoglobulins"/>
    <property type="match status" value="1"/>
</dbReference>
<name>A0ABR7TU98_9BACT</name>
<evidence type="ECO:0000259" key="4">
    <source>
        <dbReference type="Pfam" id="PF07495"/>
    </source>
</evidence>
<dbReference type="InterPro" id="IPR010559">
    <property type="entry name" value="Sig_transdc_His_kin_internal"/>
</dbReference>
<keyword evidence="1" id="KW-0175">Coiled coil</keyword>
<dbReference type="SUPFAM" id="SSF49265">
    <property type="entry name" value="Fibronectin type III"/>
    <property type="match status" value="1"/>
</dbReference>
<evidence type="ECO:0000256" key="1">
    <source>
        <dbReference type="SAM" id="Coils"/>
    </source>
</evidence>
<evidence type="ECO:0000313" key="6">
    <source>
        <dbReference type="Proteomes" id="UP000659124"/>
    </source>
</evidence>
<dbReference type="InterPro" id="IPR011110">
    <property type="entry name" value="Reg_prop"/>
</dbReference>
<dbReference type="InterPro" id="IPR003961">
    <property type="entry name" value="FN3_dom"/>
</dbReference>
<dbReference type="RefSeq" id="WP_188091151.1">
    <property type="nucleotide sequence ID" value="NZ_JACVFC010000004.1"/>
</dbReference>
<dbReference type="PANTHER" id="PTHR34220">
    <property type="entry name" value="SENSOR HISTIDINE KINASE YPDA"/>
    <property type="match status" value="1"/>
</dbReference>
<dbReference type="SUPFAM" id="SSF55874">
    <property type="entry name" value="ATPase domain of HSP90 chaperone/DNA topoisomerase II/histidine kinase"/>
    <property type="match status" value="1"/>
</dbReference>
<feature type="domain" description="Signal transduction histidine kinase internal region" evidence="3">
    <location>
        <begin position="847"/>
        <end position="925"/>
    </location>
</feature>
<dbReference type="GO" id="GO:0016301">
    <property type="term" value="F:kinase activity"/>
    <property type="evidence" value="ECO:0007669"/>
    <property type="project" value="UniProtKB-KW"/>
</dbReference>
<keyword evidence="6" id="KW-1185">Reference proteome</keyword>
<keyword evidence="2" id="KW-0812">Transmembrane</keyword>
<dbReference type="InterPro" id="IPR013783">
    <property type="entry name" value="Ig-like_fold"/>
</dbReference>